<dbReference type="Proteomes" id="UP000244905">
    <property type="component" value="Unassembled WGS sequence"/>
</dbReference>
<dbReference type="Pfam" id="PF12099">
    <property type="entry name" value="DUF3575"/>
    <property type="match status" value="1"/>
</dbReference>
<evidence type="ECO:0000313" key="2">
    <source>
        <dbReference type="EMBL" id="PWB04421.1"/>
    </source>
</evidence>
<accession>A0A2V1IN98</accession>
<organism evidence="2 3">
    <name type="scientific">Duncaniella muris</name>
    <dbReference type="NCBI Taxonomy" id="2094150"/>
    <lineage>
        <taxon>Bacteria</taxon>
        <taxon>Pseudomonadati</taxon>
        <taxon>Bacteroidota</taxon>
        <taxon>Bacteroidia</taxon>
        <taxon>Bacteroidales</taxon>
        <taxon>Muribaculaceae</taxon>
        <taxon>Duncaniella</taxon>
    </lineage>
</organism>
<reference evidence="3" key="1">
    <citation type="submission" date="2018-02" db="EMBL/GenBank/DDBJ databases">
        <authorList>
            <person name="Clavel T."/>
            <person name="Strowig T."/>
        </authorList>
    </citation>
    <scope>NUCLEOTIDE SEQUENCE [LARGE SCALE GENOMIC DNA]</scope>
    <source>
        <strain evidence="3">DSM 103720</strain>
    </source>
</reference>
<protein>
    <submittedName>
        <fullName evidence="2">DUF3575 domain-containing protein</fullName>
    </submittedName>
</protein>
<dbReference type="InterPro" id="IPR036709">
    <property type="entry name" value="Autotransporte_beta_dom_sf"/>
</dbReference>
<dbReference type="AlphaFoldDB" id="A0A2V1IN98"/>
<keyword evidence="3" id="KW-1185">Reference proteome</keyword>
<comment type="caution">
    <text evidence="2">The sequence shown here is derived from an EMBL/GenBank/DDBJ whole genome shotgun (WGS) entry which is preliminary data.</text>
</comment>
<sequence>MLPIKRVLLAIMMIASLFEMSKAQDLAVKTDLSSDIFTNINIGGEVGLAPKWTLDLSGEFNAWTFSDNKRWKHWFVQPEARYWFCDRFAGHFVGAHLHGGQYNVGGLDMGFSMLGTDFGKLKDYRFQGWFVGAGVAYGYAWVLGRHWNLEAEIGLGYSYTRYSQFKCAGCGKKLKSNRPHNYFGPTKAAINLVYVF</sequence>
<evidence type="ECO:0000256" key="1">
    <source>
        <dbReference type="SAM" id="SignalP"/>
    </source>
</evidence>
<dbReference type="InterPro" id="IPR021958">
    <property type="entry name" value="DUF3575"/>
</dbReference>
<feature type="chain" id="PRO_5015929109" evidence="1">
    <location>
        <begin position="24"/>
        <end position="196"/>
    </location>
</feature>
<name>A0A2V1IN98_9BACT</name>
<dbReference type="EMBL" id="PUEC01000001">
    <property type="protein sequence ID" value="PWB04421.1"/>
    <property type="molecule type" value="Genomic_DNA"/>
</dbReference>
<proteinExistence type="predicted"/>
<keyword evidence="1" id="KW-0732">Signal</keyword>
<evidence type="ECO:0000313" key="3">
    <source>
        <dbReference type="Proteomes" id="UP000244905"/>
    </source>
</evidence>
<gene>
    <name evidence="2" type="ORF">C5O23_00425</name>
</gene>
<dbReference type="SUPFAM" id="SSF103515">
    <property type="entry name" value="Autotransporter"/>
    <property type="match status" value="1"/>
</dbReference>
<feature type="signal peptide" evidence="1">
    <location>
        <begin position="1"/>
        <end position="23"/>
    </location>
</feature>